<evidence type="ECO:0000313" key="2">
    <source>
        <dbReference type="EMBL" id="KOG58201.1"/>
    </source>
</evidence>
<evidence type="ECO:0008006" key="4">
    <source>
        <dbReference type="Google" id="ProtNLM"/>
    </source>
</evidence>
<accession>A0A0L8N676</accession>
<reference evidence="3" key="1">
    <citation type="submission" date="2015-07" db="EMBL/GenBank/DDBJ databases">
        <authorList>
            <consortium name="Consortium for Microbial Forensics and Genomics (microFORGE)"/>
            <person name="Knight B.M."/>
            <person name="Roberts D.P."/>
            <person name="Lin D."/>
            <person name="Hari K."/>
            <person name="Fletcher J."/>
            <person name="Melcher U."/>
            <person name="Blagden T."/>
            <person name="Winegar R.A."/>
        </authorList>
    </citation>
    <scope>NUCLEOTIDE SEQUENCE [LARGE SCALE GENOMIC DNA]</scope>
    <source>
        <strain evidence="3">NRRL B-1447</strain>
    </source>
</reference>
<keyword evidence="1" id="KW-0812">Transmembrane</keyword>
<dbReference type="AlphaFoldDB" id="A0A0L8N676"/>
<dbReference type="EMBL" id="LGUV01000001">
    <property type="protein sequence ID" value="KOG58201.1"/>
    <property type="molecule type" value="Genomic_DNA"/>
</dbReference>
<feature type="transmembrane region" description="Helical" evidence="1">
    <location>
        <begin position="15"/>
        <end position="35"/>
    </location>
</feature>
<evidence type="ECO:0000256" key="1">
    <source>
        <dbReference type="SAM" id="Phobius"/>
    </source>
</evidence>
<feature type="transmembrane region" description="Helical" evidence="1">
    <location>
        <begin position="41"/>
        <end position="61"/>
    </location>
</feature>
<keyword evidence="1" id="KW-0472">Membrane</keyword>
<keyword evidence="1" id="KW-1133">Transmembrane helix</keyword>
<dbReference type="OrthoDB" id="4350641at2"/>
<name>A0A0L8N676_STRVG</name>
<comment type="caution">
    <text evidence="2">The sequence shown here is derived from an EMBL/GenBank/DDBJ whole genome shotgun (WGS) entry which is preliminary data.</text>
</comment>
<dbReference type="RefSeq" id="WP_053167525.1">
    <property type="nucleotide sequence ID" value="NZ_LGUV01000001.1"/>
</dbReference>
<gene>
    <name evidence="2" type="ORF">ADK75_02175</name>
</gene>
<proteinExistence type="predicted"/>
<sequence>MSDPHATHAGAGLRLIRAAVFTAVCVVLSATGHALASCATVPWWSLCLGFLAVFAVAAPLAGRRRSLPSLAAALAAGQLGLHALFGVGQHGAAAAQAPADAADVPLAELAARLVCGGNSVPLSQADARQILEAAGLDPAALAEQAGQAGQVAQVVAQGHGAHAHVAQAVTTAPATGLFSPAMLAGHLLAALAAGWLLGRGDAALFRLVELSRRSAEAAPIRPLRAALAFVRALGAGLPGTAARTPQALRTGSDPALSTGREALQHTVIRRGPPVALTLAA</sequence>
<protein>
    <recommendedName>
        <fullName evidence="4">Integral membrane protein</fullName>
    </recommendedName>
</protein>
<dbReference type="PATRIC" id="fig|1961.12.peg.463"/>
<organism evidence="2 3">
    <name type="scientific">Streptomyces virginiae</name>
    <name type="common">Streptomyces cinnamonensis</name>
    <dbReference type="NCBI Taxonomy" id="1961"/>
    <lineage>
        <taxon>Bacteria</taxon>
        <taxon>Bacillati</taxon>
        <taxon>Actinomycetota</taxon>
        <taxon>Actinomycetes</taxon>
        <taxon>Kitasatosporales</taxon>
        <taxon>Streptomycetaceae</taxon>
        <taxon>Streptomyces</taxon>
    </lineage>
</organism>
<evidence type="ECO:0000313" key="3">
    <source>
        <dbReference type="Proteomes" id="UP000037084"/>
    </source>
</evidence>
<dbReference type="Proteomes" id="UP000037084">
    <property type="component" value="Unassembled WGS sequence"/>
</dbReference>